<gene>
    <name evidence="4" type="ORF">OW157_04505</name>
</gene>
<feature type="domain" description="HTH tetR-type" evidence="3">
    <location>
        <begin position="7"/>
        <end position="67"/>
    </location>
</feature>
<sequence length="189" mass="21827">MGQSYNVDTEARILECASRMFMTQGYKATSTRAIAQEIGMTQPNLYHYYKNKESLYQGVMAYQLDLLNQELQVILDCYQGDMTKSLYDLSLTLLTYQSMDYMMMQHDMTHMVSDEIRQSLRQLWQEKMLAPICQLFAKADEVIRPDFTAEELGSLYLSLMFAAMKVYPHLSATQLAKKFVTIFLQGVVA</sequence>
<dbReference type="PROSITE" id="PS50977">
    <property type="entry name" value="HTH_TETR_2"/>
    <property type="match status" value="1"/>
</dbReference>
<evidence type="ECO:0000313" key="4">
    <source>
        <dbReference type="EMBL" id="MCZ0725832.1"/>
    </source>
</evidence>
<dbReference type="InterPro" id="IPR009057">
    <property type="entry name" value="Homeodomain-like_sf"/>
</dbReference>
<evidence type="ECO:0000313" key="5">
    <source>
        <dbReference type="Proteomes" id="UP001146670"/>
    </source>
</evidence>
<proteinExistence type="predicted"/>
<evidence type="ECO:0000259" key="3">
    <source>
        <dbReference type="PROSITE" id="PS50977"/>
    </source>
</evidence>
<dbReference type="EMBL" id="JAPRFR010000001">
    <property type="protein sequence ID" value="MCZ0725832.1"/>
    <property type="molecule type" value="Genomic_DNA"/>
</dbReference>
<dbReference type="Gene3D" id="1.10.357.10">
    <property type="entry name" value="Tetracycline Repressor, domain 2"/>
    <property type="match status" value="1"/>
</dbReference>
<dbReference type="Gene3D" id="1.10.10.60">
    <property type="entry name" value="Homeodomain-like"/>
    <property type="match status" value="1"/>
</dbReference>
<dbReference type="PANTHER" id="PTHR30055:SF226">
    <property type="entry name" value="HTH-TYPE TRANSCRIPTIONAL REGULATOR PKSA"/>
    <property type="match status" value="1"/>
</dbReference>
<organism evidence="4 5">
    <name type="scientific">Aerococcus kribbianus</name>
    <dbReference type="NCBI Taxonomy" id="2999064"/>
    <lineage>
        <taxon>Bacteria</taxon>
        <taxon>Bacillati</taxon>
        <taxon>Bacillota</taxon>
        <taxon>Bacilli</taxon>
        <taxon>Lactobacillales</taxon>
        <taxon>Aerococcaceae</taxon>
        <taxon>Aerococcus</taxon>
    </lineage>
</organism>
<dbReference type="InterPro" id="IPR050109">
    <property type="entry name" value="HTH-type_TetR-like_transc_reg"/>
</dbReference>
<accession>A0A9X3JEV8</accession>
<evidence type="ECO:0000256" key="2">
    <source>
        <dbReference type="PROSITE-ProRule" id="PRU00335"/>
    </source>
</evidence>
<dbReference type="GO" id="GO:0000976">
    <property type="term" value="F:transcription cis-regulatory region binding"/>
    <property type="evidence" value="ECO:0007669"/>
    <property type="project" value="TreeGrafter"/>
</dbReference>
<dbReference type="AlphaFoldDB" id="A0A9X3JEV8"/>
<name>A0A9X3JEV8_9LACT</name>
<dbReference type="PRINTS" id="PR00455">
    <property type="entry name" value="HTHTETR"/>
</dbReference>
<protein>
    <submittedName>
        <fullName evidence="4">TetR/AcrR family transcriptional regulator</fullName>
    </submittedName>
</protein>
<feature type="DNA-binding region" description="H-T-H motif" evidence="2">
    <location>
        <begin position="30"/>
        <end position="49"/>
    </location>
</feature>
<dbReference type="PANTHER" id="PTHR30055">
    <property type="entry name" value="HTH-TYPE TRANSCRIPTIONAL REGULATOR RUTR"/>
    <property type="match status" value="1"/>
</dbReference>
<evidence type="ECO:0000256" key="1">
    <source>
        <dbReference type="ARBA" id="ARBA00023125"/>
    </source>
</evidence>
<dbReference type="Pfam" id="PF00440">
    <property type="entry name" value="TetR_N"/>
    <property type="match status" value="1"/>
</dbReference>
<dbReference type="GO" id="GO:0003700">
    <property type="term" value="F:DNA-binding transcription factor activity"/>
    <property type="evidence" value="ECO:0007669"/>
    <property type="project" value="TreeGrafter"/>
</dbReference>
<dbReference type="InterPro" id="IPR001647">
    <property type="entry name" value="HTH_TetR"/>
</dbReference>
<dbReference type="SUPFAM" id="SSF46689">
    <property type="entry name" value="Homeodomain-like"/>
    <property type="match status" value="1"/>
</dbReference>
<dbReference type="RefSeq" id="WP_268752141.1">
    <property type="nucleotide sequence ID" value="NZ_JAPRFQ010000001.1"/>
</dbReference>
<comment type="caution">
    <text evidence="4">The sequence shown here is derived from an EMBL/GenBank/DDBJ whole genome shotgun (WGS) entry which is preliminary data.</text>
</comment>
<dbReference type="Proteomes" id="UP001146670">
    <property type="component" value="Unassembled WGS sequence"/>
</dbReference>
<keyword evidence="1 2" id="KW-0238">DNA-binding</keyword>
<reference evidence="4" key="1">
    <citation type="submission" date="2022-12" db="EMBL/GenBank/DDBJ databases">
        <title>Description and comparative metabolic analysis of Aerococcus sp. nov., isolated from the feces of a pig.</title>
        <authorList>
            <person name="Chang Y.-H."/>
        </authorList>
    </citation>
    <scope>NUCLEOTIDE SEQUENCE</scope>
    <source>
        <strain evidence="4">YH-aer222</strain>
    </source>
</reference>
<keyword evidence="5" id="KW-1185">Reference proteome</keyword>